<dbReference type="PANTHER" id="PTHR36508:SF1">
    <property type="entry name" value="PROTEIN SLYX"/>
    <property type="match status" value="1"/>
</dbReference>
<protein>
    <recommendedName>
        <fullName evidence="1">Protein SlyX homolog</fullName>
    </recommendedName>
</protein>
<feature type="region of interest" description="Disordered" evidence="2">
    <location>
        <begin position="56"/>
        <end position="78"/>
    </location>
</feature>
<dbReference type="Gene3D" id="1.20.5.300">
    <property type="match status" value="1"/>
</dbReference>
<evidence type="ECO:0000313" key="4">
    <source>
        <dbReference type="Proteomes" id="UP000286678"/>
    </source>
</evidence>
<organism evidence="3 4">
    <name type="scientific">Pseudidiomarina aquimaris</name>
    <dbReference type="NCBI Taxonomy" id="641841"/>
    <lineage>
        <taxon>Bacteria</taxon>
        <taxon>Pseudomonadati</taxon>
        <taxon>Pseudomonadota</taxon>
        <taxon>Gammaproteobacteria</taxon>
        <taxon>Alteromonadales</taxon>
        <taxon>Idiomarinaceae</taxon>
        <taxon>Pseudidiomarina</taxon>
    </lineage>
</organism>
<comment type="caution">
    <text evidence="3">The sequence shown here is derived from an EMBL/GenBank/DDBJ whole genome shotgun (WGS) entry which is preliminary data.</text>
</comment>
<reference evidence="4" key="1">
    <citation type="journal article" date="2018" name="Front. Microbiol.">
        <title>Genome-Based Analysis Reveals the Taxonomy and Diversity of the Family Idiomarinaceae.</title>
        <authorList>
            <person name="Liu Y."/>
            <person name="Lai Q."/>
            <person name="Shao Z."/>
        </authorList>
    </citation>
    <scope>NUCLEOTIDE SEQUENCE [LARGE SCALE GENOMIC DNA]</scope>
    <source>
        <strain evidence="4">SW15</strain>
    </source>
</reference>
<dbReference type="HAMAP" id="MF_00715">
    <property type="entry name" value="SlyX"/>
    <property type="match status" value="1"/>
</dbReference>
<evidence type="ECO:0000256" key="2">
    <source>
        <dbReference type="SAM" id="MobiDB-lite"/>
    </source>
</evidence>
<name>A0A432XHQ9_9GAMM</name>
<dbReference type="Proteomes" id="UP000286678">
    <property type="component" value="Unassembled WGS sequence"/>
</dbReference>
<dbReference type="RefSeq" id="WP_126833581.1">
    <property type="nucleotide sequence ID" value="NZ_PIPT01000004.1"/>
</dbReference>
<sequence>MPEQHSDTILTQLADLESRLAFQDDTIETLNQLVIQQSDQLQRLEQKMKLLGQRLQQLQERNDDQQGNDPADEVPPHY</sequence>
<dbReference type="PANTHER" id="PTHR36508">
    <property type="entry name" value="PROTEIN SLYX"/>
    <property type="match status" value="1"/>
</dbReference>
<evidence type="ECO:0000256" key="1">
    <source>
        <dbReference type="HAMAP-Rule" id="MF_00715"/>
    </source>
</evidence>
<keyword evidence="4" id="KW-1185">Reference proteome</keyword>
<proteinExistence type="inferred from homology"/>
<dbReference type="EMBL" id="PIPT01000004">
    <property type="protein sequence ID" value="RUO48127.1"/>
    <property type="molecule type" value="Genomic_DNA"/>
</dbReference>
<dbReference type="AlphaFoldDB" id="A0A432XHQ9"/>
<gene>
    <name evidence="1" type="primary">slyX</name>
    <name evidence="3" type="ORF">CWE21_06165</name>
</gene>
<evidence type="ECO:0000313" key="3">
    <source>
        <dbReference type="EMBL" id="RUO48127.1"/>
    </source>
</evidence>
<dbReference type="InterPro" id="IPR007236">
    <property type="entry name" value="SlyX"/>
</dbReference>
<accession>A0A432XHQ9</accession>
<comment type="similarity">
    <text evidence="1">Belongs to the SlyX family.</text>
</comment>
<dbReference type="Pfam" id="PF04102">
    <property type="entry name" value="SlyX"/>
    <property type="match status" value="1"/>
</dbReference>
<dbReference type="OrthoDB" id="5771733at2"/>